<dbReference type="GO" id="GO:0005198">
    <property type="term" value="F:structural molecule activity"/>
    <property type="evidence" value="ECO:0007669"/>
    <property type="project" value="InterPro"/>
</dbReference>
<evidence type="ECO:0000256" key="5">
    <source>
        <dbReference type="ARBA" id="ARBA00022764"/>
    </source>
</evidence>
<keyword evidence="5" id="KW-0574">Periplasm</keyword>
<evidence type="ECO:0000256" key="7">
    <source>
        <dbReference type="ARBA" id="ARBA00032344"/>
    </source>
</evidence>
<dbReference type="Proteomes" id="UP000074310">
    <property type="component" value="Unassembled WGS sequence"/>
</dbReference>
<organism evidence="9 10">
    <name type="scientific">Sphingomonas endophytica</name>
    <dbReference type="NCBI Taxonomy" id="869719"/>
    <lineage>
        <taxon>Bacteria</taxon>
        <taxon>Pseudomonadati</taxon>
        <taxon>Pseudomonadota</taxon>
        <taxon>Alphaproteobacteria</taxon>
        <taxon>Sphingomonadales</taxon>
        <taxon>Sphingomonadaceae</taxon>
        <taxon>Sphingomonas</taxon>
    </lineage>
</organism>
<accession>A0A147I8K6</accession>
<comment type="similarity">
    <text evidence="8">Belongs to the FlgI family.</text>
</comment>
<protein>
    <recommendedName>
        <fullName evidence="3 8">Flagellar P-ring protein</fullName>
    </recommendedName>
    <alternativeName>
        <fullName evidence="7 8">Basal body P-ring protein</fullName>
    </alternativeName>
</protein>
<dbReference type="EMBL" id="LDTB01000007">
    <property type="protein sequence ID" value="KTT75539.1"/>
    <property type="molecule type" value="Genomic_DNA"/>
</dbReference>
<dbReference type="NCBIfam" id="NF003676">
    <property type="entry name" value="PRK05303.1"/>
    <property type="match status" value="1"/>
</dbReference>
<dbReference type="GO" id="GO:0071973">
    <property type="term" value="P:bacterial-type flagellum-dependent cell motility"/>
    <property type="evidence" value="ECO:0007669"/>
    <property type="project" value="InterPro"/>
</dbReference>
<evidence type="ECO:0000313" key="10">
    <source>
        <dbReference type="Proteomes" id="UP000074310"/>
    </source>
</evidence>
<dbReference type="InterPro" id="IPR001782">
    <property type="entry name" value="Flag_FlgI"/>
</dbReference>
<dbReference type="GO" id="GO:0030288">
    <property type="term" value="C:outer membrane-bounded periplasmic space"/>
    <property type="evidence" value="ECO:0007669"/>
    <property type="project" value="InterPro"/>
</dbReference>
<keyword evidence="4 8" id="KW-0732">Signal</keyword>
<keyword evidence="9" id="KW-0969">Cilium</keyword>
<comment type="caution">
    <text evidence="9">The sequence shown here is derived from an EMBL/GenBank/DDBJ whole genome shotgun (WGS) entry which is preliminary data.</text>
</comment>
<keyword evidence="9" id="KW-0966">Cell projection</keyword>
<dbReference type="AlphaFoldDB" id="A0A147I8K6"/>
<dbReference type="PANTHER" id="PTHR30381:SF0">
    <property type="entry name" value="FLAGELLAR P-RING PROTEIN"/>
    <property type="match status" value="1"/>
</dbReference>
<keyword evidence="6 8" id="KW-0975">Bacterial flagellum</keyword>
<dbReference type="PATRIC" id="fig|869719.3.peg.3082"/>
<reference evidence="9 10" key="1">
    <citation type="journal article" date="2016" name="Front. Microbiol.">
        <title>Genomic Resource of Rice Seed Associated Bacteria.</title>
        <authorList>
            <person name="Midha S."/>
            <person name="Bansal K."/>
            <person name="Sharma S."/>
            <person name="Kumar N."/>
            <person name="Patil P.P."/>
            <person name="Chaudhry V."/>
            <person name="Patil P.B."/>
        </authorList>
    </citation>
    <scope>NUCLEOTIDE SEQUENCE [LARGE SCALE GENOMIC DNA]</scope>
    <source>
        <strain evidence="9 10">NS334</strain>
    </source>
</reference>
<feature type="signal peptide" evidence="8">
    <location>
        <begin position="1"/>
        <end position="24"/>
    </location>
</feature>
<evidence type="ECO:0000313" key="9">
    <source>
        <dbReference type="EMBL" id="KTT75539.1"/>
    </source>
</evidence>
<dbReference type="GO" id="GO:0009428">
    <property type="term" value="C:bacterial-type flagellum basal body, distal rod, P ring"/>
    <property type="evidence" value="ECO:0007669"/>
    <property type="project" value="InterPro"/>
</dbReference>
<gene>
    <name evidence="8" type="primary">flgI</name>
    <name evidence="9" type="ORF">NS334_02705</name>
</gene>
<keyword evidence="9" id="KW-0282">Flagellum</keyword>
<evidence type="ECO:0000256" key="8">
    <source>
        <dbReference type="HAMAP-Rule" id="MF_00416"/>
    </source>
</evidence>
<evidence type="ECO:0000256" key="1">
    <source>
        <dbReference type="ARBA" id="ARBA00002591"/>
    </source>
</evidence>
<evidence type="ECO:0000256" key="4">
    <source>
        <dbReference type="ARBA" id="ARBA00022729"/>
    </source>
</evidence>
<comment type="subunit">
    <text evidence="8">The basal body constitutes a major portion of the flagellar organelle and consists of four rings (L,P,S, and M) mounted on a central rod.</text>
</comment>
<dbReference type="PANTHER" id="PTHR30381">
    <property type="entry name" value="FLAGELLAR P-RING PERIPLASMIC PROTEIN FLGI"/>
    <property type="match status" value="1"/>
</dbReference>
<name>A0A147I8K6_9SPHN</name>
<comment type="subcellular location">
    <subcellularLocation>
        <location evidence="2 8">Bacterial flagellum basal body</location>
    </subcellularLocation>
</comment>
<dbReference type="PRINTS" id="PR01010">
    <property type="entry name" value="FLGPRINGFLGI"/>
</dbReference>
<proteinExistence type="inferred from homology"/>
<dbReference type="HAMAP" id="MF_00416">
    <property type="entry name" value="FlgI"/>
    <property type="match status" value="1"/>
</dbReference>
<dbReference type="OrthoDB" id="9786431at2"/>
<dbReference type="Pfam" id="PF02119">
    <property type="entry name" value="FlgI"/>
    <property type="match status" value="1"/>
</dbReference>
<evidence type="ECO:0000256" key="6">
    <source>
        <dbReference type="ARBA" id="ARBA00023143"/>
    </source>
</evidence>
<evidence type="ECO:0000256" key="2">
    <source>
        <dbReference type="ARBA" id="ARBA00004117"/>
    </source>
</evidence>
<feature type="chain" id="PRO_5009000157" description="Flagellar P-ring protein" evidence="8">
    <location>
        <begin position="25"/>
        <end position="368"/>
    </location>
</feature>
<sequence length="368" mass="37517" precursor="true">MLRTLFIALLALLASIPAAAPAHADRIKDLGGFQGIRSNQLTGYGVVVGLPGTGDDNLEYTVQSVKAVASRFGLQLPAGANPGLKNAAVVLITADLPPFAKPGQKIDITVASMGKAKSLRGGALVLTPLLGADGQVYAMAQGNLAVGGLGAEGADGSKIVVNIPSTGRIPEGATVERAVATGFADSPFLTYNLARADFTTAQNVAAAINRKLGFGTAQAIDAVSVAVRAPVGADVRATLMSEIENLDASTAEPSAKVIVNARTGTVVINSAVRLAPAAVTHGKLTVRIDESQRVSQPAPFSQGQTALENRSNVQVSEEKKPMFLLSPGPKLADVVKAVNAIGASPADLVAILEALKEAGALKAELVVL</sequence>
<keyword evidence="10" id="KW-1185">Reference proteome</keyword>
<evidence type="ECO:0000256" key="3">
    <source>
        <dbReference type="ARBA" id="ARBA00019515"/>
    </source>
</evidence>
<dbReference type="RefSeq" id="WP_058754435.1">
    <property type="nucleotide sequence ID" value="NZ_LDTB01000007.1"/>
</dbReference>
<comment type="function">
    <text evidence="1 8">Assembles around the rod to form the L-ring and probably protects the motor/basal body from shearing forces during rotation.</text>
</comment>